<feature type="transmembrane region" description="Helical" evidence="8">
    <location>
        <begin position="20"/>
        <end position="39"/>
    </location>
</feature>
<evidence type="ECO:0000256" key="7">
    <source>
        <dbReference type="ARBA" id="ARBA00023315"/>
    </source>
</evidence>
<feature type="transmembrane region" description="Helical" evidence="8">
    <location>
        <begin position="175"/>
        <end position="197"/>
    </location>
</feature>
<feature type="transmembrane region" description="Helical" evidence="8">
    <location>
        <begin position="60"/>
        <end position="80"/>
    </location>
</feature>
<dbReference type="Pfam" id="PF01757">
    <property type="entry name" value="Acyl_transf_3"/>
    <property type="match status" value="1"/>
</dbReference>
<evidence type="ECO:0000256" key="5">
    <source>
        <dbReference type="ARBA" id="ARBA00022989"/>
    </source>
</evidence>
<dbReference type="InterPro" id="IPR050879">
    <property type="entry name" value="Acyltransferase_3"/>
</dbReference>
<name>A0ABU0IQD8_9CAUL</name>
<dbReference type="Proteomes" id="UP001228905">
    <property type="component" value="Unassembled WGS sequence"/>
</dbReference>
<accession>A0ABU0IQD8</accession>
<keyword evidence="2" id="KW-1003">Cell membrane</keyword>
<comment type="caution">
    <text evidence="11">The sequence shown here is derived from an EMBL/GenBank/DDBJ whole genome shotgun (WGS) entry which is preliminary data.</text>
</comment>
<dbReference type="PANTHER" id="PTHR23028">
    <property type="entry name" value="ACETYLTRANSFERASE"/>
    <property type="match status" value="1"/>
</dbReference>
<feature type="transmembrane region" description="Helical" evidence="8">
    <location>
        <begin position="336"/>
        <end position="357"/>
    </location>
</feature>
<evidence type="ECO:0000256" key="4">
    <source>
        <dbReference type="ARBA" id="ARBA00022692"/>
    </source>
</evidence>
<comment type="subcellular location">
    <subcellularLocation>
        <location evidence="1">Cell membrane</location>
        <topology evidence="1">Multi-pass membrane protein</topology>
    </subcellularLocation>
</comment>
<keyword evidence="3" id="KW-0808">Transferase</keyword>
<evidence type="ECO:0000259" key="9">
    <source>
        <dbReference type="Pfam" id="PF01757"/>
    </source>
</evidence>
<feature type="transmembrane region" description="Helical" evidence="8">
    <location>
        <begin position="233"/>
        <end position="250"/>
    </location>
</feature>
<protein>
    <submittedName>
        <fullName evidence="11">Peptidoglycan/LPS O-acetylase OafA/YrhL</fullName>
    </submittedName>
</protein>
<keyword evidence="7" id="KW-0012">Acyltransferase</keyword>
<feature type="transmembrane region" description="Helical" evidence="8">
    <location>
        <begin position="262"/>
        <end position="284"/>
    </location>
</feature>
<sequence>MAVLPVVAYHAGFSQIPGGFVGVDVFFVISGFLISGIVQDEIEAGRFSLISFYERRVRRILPALFVMMAAATAAAIWLLLPAELVAYGQSLAAATLSASNVWFWLKTDYFDEIARQAPLLHTWSLAVEEQFYLVLPGLLLLARGTSRRVLCWIIGALALASLAWSAFSLTWQPEAAYYLLPSRAWELALGALLAFGFPPASPNRWLREAAGFGGLAAIAYAVLTLTVKTPFPGLAALAPCLGTAAVLWAGQGGDSWVRRVMSFRPLVWVGLISYSLYLWHWPVIVFQNAGLLLGDDISPKLEKMILVTVSLALAWASWWFVERPFRQRGVFGRRTVFIMAGVGAASLVLVGLGLAWAQGLPGRLPAHAAWTGSWIGYDQRAAYREGTCFVTARARQSFDYDGCLSGDPGRPTYLLIGDSHAAALWSGLAKALPDANVLQATNGGCRPVFPSASSDKGCAVMMNRLFGRWIPGRRLDGVWLAGRWGEADLKSLFETAEDLKAQGVNVTVIGPLIRYDKVLPRLLVLSELDNDPGLPARHRLTEILALDARMKTMAARRGIEYLSLNDLICDAKACVTRTKDGVPLQFDGGHLTGEGSALVGALAAPKLVGP</sequence>
<feature type="transmembrane region" description="Helical" evidence="8">
    <location>
        <begin position="209"/>
        <end position="227"/>
    </location>
</feature>
<feature type="transmembrane region" description="Helical" evidence="8">
    <location>
        <begin position="304"/>
        <end position="321"/>
    </location>
</feature>
<keyword evidence="4 8" id="KW-0812">Transmembrane</keyword>
<dbReference type="Pfam" id="PF19040">
    <property type="entry name" value="SGNH"/>
    <property type="match status" value="1"/>
</dbReference>
<gene>
    <name evidence="11" type="ORF">QO010_002011</name>
</gene>
<proteinExistence type="predicted"/>
<evidence type="ECO:0000256" key="3">
    <source>
        <dbReference type="ARBA" id="ARBA00022679"/>
    </source>
</evidence>
<feature type="transmembrane region" description="Helical" evidence="8">
    <location>
        <begin position="149"/>
        <end position="169"/>
    </location>
</feature>
<keyword evidence="6 8" id="KW-0472">Membrane</keyword>
<evidence type="ECO:0000313" key="12">
    <source>
        <dbReference type="Proteomes" id="UP001228905"/>
    </source>
</evidence>
<organism evidence="11 12">
    <name type="scientific">Caulobacter ginsengisoli</name>
    <dbReference type="NCBI Taxonomy" id="400775"/>
    <lineage>
        <taxon>Bacteria</taxon>
        <taxon>Pseudomonadati</taxon>
        <taxon>Pseudomonadota</taxon>
        <taxon>Alphaproteobacteria</taxon>
        <taxon>Caulobacterales</taxon>
        <taxon>Caulobacteraceae</taxon>
        <taxon>Caulobacter</taxon>
    </lineage>
</organism>
<evidence type="ECO:0000256" key="2">
    <source>
        <dbReference type="ARBA" id="ARBA00022475"/>
    </source>
</evidence>
<feature type="domain" description="SGNH" evidence="10">
    <location>
        <begin position="398"/>
        <end position="604"/>
    </location>
</feature>
<evidence type="ECO:0000256" key="6">
    <source>
        <dbReference type="ARBA" id="ARBA00023136"/>
    </source>
</evidence>
<dbReference type="PANTHER" id="PTHR23028:SF53">
    <property type="entry name" value="ACYL_TRANSF_3 DOMAIN-CONTAINING PROTEIN"/>
    <property type="match status" value="1"/>
</dbReference>
<keyword evidence="12" id="KW-1185">Reference proteome</keyword>
<feature type="domain" description="Acyltransferase 3" evidence="9">
    <location>
        <begin position="10"/>
        <end position="317"/>
    </location>
</feature>
<feature type="transmembrane region" description="Helical" evidence="8">
    <location>
        <begin position="86"/>
        <end position="105"/>
    </location>
</feature>
<keyword evidence="5 8" id="KW-1133">Transmembrane helix</keyword>
<reference evidence="11 12" key="1">
    <citation type="submission" date="2023-07" db="EMBL/GenBank/DDBJ databases">
        <title>Genomic Encyclopedia of Type Strains, Phase IV (KMG-IV): sequencing the most valuable type-strain genomes for metagenomic binning, comparative biology and taxonomic classification.</title>
        <authorList>
            <person name="Goeker M."/>
        </authorList>
    </citation>
    <scope>NUCLEOTIDE SEQUENCE [LARGE SCALE GENOMIC DNA]</scope>
    <source>
        <strain evidence="11 12">DSM 18695</strain>
    </source>
</reference>
<dbReference type="EMBL" id="JAUSVS010000003">
    <property type="protein sequence ID" value="MDQ0464230.1"/>
    <property type="molecule type" value="Genomic_DNA"/>
</dbReference>
<dbReference type="SUPFAM" id="SSF52266">
    <property type="entry name" value="SGNH hydrolase"/>
    <property type="match status" value="1"/>
</dbReference>
<dbReference type="Gene3D" id="3.40.50.1110">
    <property type="entry name" value="SGNH hydrolase"/>
    <property type="match status" value="1"/>
</dbReference>
<dbReference type="InterPro" id="IPR043968">
    <property type="entry name" value="SGNH"/>
</dbReference>
<dbReference type="InterPro" id="IPR036514">
    <property type="entry name" value="SGNH_hydro_sf"/>
</dbReference>
<evidence type="ECO:0000313" key="11">
    <source>
        <dbReference type="EMBL" id="MDQ0464230.1"/>
    </source>
</evidence>
<evidence type="ECO:0000256" key="1">
    <source>
        <dbReference type="ARBA" id="ARBA00004651"/>
    </source>
</evidence>
<dbReference type="InterPro" id="IPR002656">
    <property type="entry name" value="Acyl_transf_3_dom"/>
</dbReference>
<evidence type="ECO:0000259" key="10">
    <source>
        <dbReference type="Pfam" id="PF19040"/>
    </source>
</evidence>
<evidence type="ECO:0000256" key="8">
    <source>
        <dbReference type="SAM" id="Phobius"/>
    </source>
</evidence>